<dbReference type="InterPro" id="IPR003004">
    <property type="entry name" value="GspF/PilC"/>
</dbReference>
<dbReference type="PANTHER" id="PTHR30012:SF0">
    <property type="entry name" value="TYPE II SECRETION SYSTEM PROTEIN F-RELATED"/>
    <property type="match status" value="1"/>
</dbReference>
<dbReference type="Gene3D" id="1.20.81.30">
    <property type="entry name" value="Type II secretion system (T2SS), domain F"/>
    <property type="match status" value="2"/>
</dbReference>
<protein>
    <submittedName>
        <fullName evidence="9">Type II secretion system F family protein</fullName>
    </submittedName>
</protein>
<keyword evidence="5 7" id="KW-1133">Transmembrane helix</keyword>
<dbReference type="EMBL" id="JAKNJB010000004">
    <property type="protein sequence ID" value="MCG4526100.1"/>
    <property type="molecule type" value="Genomic_DNA"/>
</dbReference>
<dbReference type="RefSeq" id="WP_238073177.1">
    <property type="nucleotide sequence ID" value="NZ_JAKNJB010000004.1"/>
</dbReference>
<keyword evidence="3" id="KW-1003">Cell membrane</keyword>
<evidence type="ECO:0000256" key="1">
    <source>
        <dbReference type="ARBA" id="ARBA00004651"/>
    </source>
</evidence>
<evidence type="ECO:0000256" key="7">
    <source>
        <dbReference type="SAM" id="Phobius"/>
    </source>
</evidence>
<dbReference type="PRINTS" id="PR00812">
    <property type="entry name" value="BCTERIALGSPF"/>
</dbReference>
<keyword evidence="4 7" id="KW-0812">Transmembrane</keyword>
<comment type="subcellular location">
    <subcellularLocation>
        <location evidence="1">Cell membrane</location>
        <topology evidence="1">Multi-pass membrane protein</topology>
    </subcellularLocation>
</comment>
<evidence type="ECO:0000313" key="9">
    <source>
        <dbReference type="EMBL" id="MCG4526100.1"/>
    </source>
</evidence>
<feature type="transmembrane region" description="Helical" evidence="7">
    <location>
        <begin position="375"/>
        <end position="399"/>
    </location>
</feature>
<dbReference type="Pfam" id="PF00482">
    <property type="entry name" value="T2SSF"/>
    <property type="match status" value="2"/>
</dbReference>
<evidence type="ECO:0000256" key="4">
    <source>
        <dbReference type="ARBA" id="ARBA00022692"/>
    </source>
</evidence>
<dbReference type="InterPro" id="IPR018076">
    <property type="entry name" value="T2SS_GspF_dom"/>
</dbReference>
<evidence type="ECO:0000313" key="10">
    <source>
        <dbReference type="Proteomes" id="UP001200313"/>
    </source>
</evidence>
<evidence type="ECO:0000256" key="2">
    <source>
        <dbReference type="ARBA" id="ARBA00005745"/>
    </source>
</evidence>
<feature type="transmembrane region" description="Helical" evidence="7">
    <location>
        <begin position="221"/>
        <end position="240"/>
    </location>
</feature>
<reference evidence="9 10" key="1">
    <citation type="submission" date="2022-01" db="EMBL/GenBank/DDBJ databases">
        <title>Collection of gut derived symbiotic bacterial strains cultured from healthy donors.</title>
        <authorList>
            <person name="Lin H."/>
            <person name="Kohout C."/>
            <person name="Waligurski E."/>
            <person name="Pamer E.G."/>
        </authorList>
    </citation>
    <scope>NUCLEOTIDE SEQUENCE [LARGE SCALE GENOMIC DNA]</scope>
    <source>
        <strain evidence="9 10">DFI.3.7</strain>
    </source>
</reference>
<name>A0ABS9M5R5_9FIRM</name>
<keyword evidence="6 7" id="KW-0472">Membrane</keyword>
<feature type="domain" description="Type II secretion system protein GspF" evidence="8">
    <location>
        <begin position="69"/>
        <end position="192"/>
    </location>
</feature>
<comment type="caution">
    <text evidence="9">The sequence shown here is derived from an EMBL/GenBank/DDBJ whole genome shotgun (WGS) entry which is preliminary data.</text>
</comment>
<feature type="transmembrane region" description="Helical" evidence="7">
    <location>
        <begin position="170"/>
        <end position="191"/>
    </location>
</feature>
<dbReference type="InterPro" id="IPR042094">
    <property type="entry name" value="T2SS_GspF_sf"/>
</dbReference>
<evidence type="ECO:0000259" key="8">
    <source>
        <dbReference type="Pfam" id="PF00482"/>
    </source>
</evidence>
<evidence type="ECO:0000256" key="6">
    <source>
        <dbReference type="ARBA" id="ARBA00023136"/>
    </source>
</evidence>
<feature type="domain" description="Type II secretion system protein GspF" evidence="8">
    <location>
        <begin position="273"/>
        <end position="394"/>
    </location>
</feature>
<dbReference type="Proteomes" id="UP001200313">
    <property type="component" value="Unassembled WGS sequence"/>
</dbReference>
<gene>
    <name evidence="9" type="ORF">L0P79_03305</name>
</gene>
<organism evidence="9 10">
    <name type="scientific">Intestinimonas massiliensis</name>
    <name type="common">ex Afouda et al. 2020</name>
    <dbReference type="NCBI Taxonomy" id="1673721"/>
    <lineage>
        <taxon>Bacteria</taxon>
        <taxon>Bacillati</taxon>
        <taxon>Bacillota</taxon>
        <taxon>Clostridia</taxon>
        <taxon>Eubacteriales</taxon>
        <taxon>Intestinimonas</taxon>
    </lineage>
</organism>
<proteinExistence type="inferred from homology"/>
<accession>A0ABS9M5R5</accession>
<sequence>MANYTYVVVDSSGKERRGSLDADSRNRAAALLKKEGQILVSLNEAGVLSKNLEFSFLQRKPSARDLAVFCRQFVSIVSAGVQVTSALEMLAEQTDNKMLAAAVEGCRLSIQAGASLSEAMRDYPKVFSDLFVTMVAAGEASGSLDVSFERMADQFEKDAKLKGLVKKASIYPIVVCVVALGVVILLLTFVIPTFEDMLLDLGVELPAVTRFVIAASQFMQGYWWLLLLFLAVVVLWFRYFHKSEAGQHTLGRLGLRLPVFGKLTVKTASARMSRTMSTLLAAGIPLMEAMSITAQTMTNVFFRDALRSGRDDVSMGESMAATLQRSALFPALVYHMIGIGEETGDLDGMLTTLADYYDEEVEQTTQQVMALLEPLIIIVLALIVGVIVMAVIMPMGAMYTGLDNL</sequence>
<evidence type="ECO:0000256" key="3">
    <source>
        <dbReference type="ARBA" id="ARBA00022475"/>
    </source>
</evidence>
<dbReference type="PANTHER" id="PTHR30012">
    <property type="entry name" value="GENERAL SECRETION PATHWAY PROTEIN"/>
    <property type="match status" value="1"/>
</dbReference>
<evidence type="ECO:0000256" key="5">
    <source>
        <dbReference type="ARBA" id="ARBA00022989"/>
    </source>
</evidence>
<comment type="similarity">
    <text evidence="2">Belongs to the GSP F family.</text>
</comment>
<keyword evidence="10" id="KW-1185">Reference proteome</keyword>